<reference evidence="2 3" key="1">
    <citation type="journal article" date="2018" name="Evol. Lett.">
        <title>Horizontal gene cluster transfer increased hallucinogenic mushroom diversity.</title>
        <authorList>
            <person name="Reynolds H.T."/>
            <person name="Vijayakumar V."/>
            <person name="Gluck-Thaler E."/>
            <person name="Korotkin H.B."/>
            <person name="Matheny P.B."/>
            <person name="Slot J.C."/>
        </authorList>
    </citation>
    <scope>NUCLEOTIDE SEQUENCE [LARGE SCALE GENOMIC DNA]</scope>
    <source>
        <strain evidence="2 3">2629</strain>
    </source>
</reference>
<dbReference type="AlphaFoldDB" id="A0A409VZF0"/>
<dbReference type="Proteomes" id="UP000284842">
    <property type="component" value="Unassembled WGS sequence"/>
</dbReference>
<gene>
    <name evidence="2" type="ORF">CVT24_007852</name>
</gene>
<dbReference type="InParanoid" id="A0A409VZF0"/>
<keyword evidence="1" id="KW-0812">Transmembrane</keyword>
<name>A0A409VZF0_9AGAR</name>
<keyword evidence="1" id="KW-0472">Membrane</keyword>
<evidence type="ECO:0000256" key="1">
    <source>
        <dbReference type="SAM" id="Phobius"/>
    </source>
</evidence>
<dbReference type="EMBL" id="NHTK01005907">
    <property type="protein sequence ID" value="PPQ71625.1"/>
    <property type="molecule type" value="Genomic_DNA"/>
</dbReference>
<organism evidence="2 3">
    <name type="scientific">Panaeolus cyanescens</name>
    <dbReference type="NCBI Taxonomy" id="181874"/>
    <lineage>
        <taxon>Eukaryota</taxon>
        <taxon>Fungi</taxon>
        <taxon>Dikarya</taxon>
        <taxon>Basidiomycota</taxon>
        <taxon>Agaricomycotina</taxon>
        <taxon>Agaricomycetes</taxon>
        <taxon>Agaricomycetidae</taxon>
        <taxon>Agaricales</taxon>
        <taxon>Agaricineae</taxon>
        <taxon>Galeropsidaceae</taxon>
        <taxon>Panaeolus</taxon>
    </lineage>
</organism>
<evidence type="ECO:0000313" key="3">
    <source>
        <dbReference type="Proteomes" id="UP000284842"/>
    </source>
</evidence>
<keyword evidence="1" id="KW-1133">Transmembrane helix</keyword>
<evidence type="ECO:0000313" key="2">
    <source>
        <dbReference type="EMBL" id="PPQ71625.1"/>
    </source>
</evidence>
<comment type="caution">
    <text evidence="2">The sequence shown here is derived from an EMBL/GenBank/DDBJ whole genome shotgun (WGS) entry which is preliminary data.</text>
</comment>
<sequence length="221" mass="24562">MPQQQTFDSKTELVVGANEAVDVIIDASSNAESPVIRYVTVPQSEVENLKDLEKLSDEELGRLGYAKVFRNCNSSVGKDGSLTVWPIMEGGKEGAPQVFKADGRVIHMRVVDAKISSTVKQEKVASGGVVEKTRSSCQCEKCKAKVYVDVIRKLGQSQIDEILKARNEALKEIYEEKQKIVVEMRLTFERAQQTMMIGAVLPLVMLLLSRILIVVSERYAK</sequence>
<keyword evidence="3" id="KW-1185">Reference proteome</keyword>
<feature type="transmembrane region" description="Helical" evidence="1">
    <location>
        <begin position="195"/>
        <end position="215"/>
    </location>
</feature>
<proteinExistence type="predicted"/>
<protein>
    <submittedName>
        <fullName evidence="2">Uncharacterized protein</fullName>
    </submittedName>
</protein>
<accession>A0A409VZF0</accession>